<protein>
    <submittedName>
        <fullName evidence="9">S8 family serine peptidase</fullName>
    </submittedName>
</protein>
<dbReference type="Pfam" id="PF02225">
    <property type="entry name" value="PA"/>
    <property type="match status" value="1"/>
</dbReference>
<accession>A0ABS6MPX8</accession>
<feature type="chain" id="PRO_5045324638" evidence="7">
    <location>
        <begin position="21"/>
        <end position="1247"/>
    </location>
</feature>
<dbReference type="CDD" id="cd04818">
    <property type="entry name" value="PA_subtilisin_1"/>
    <property type="match status" value="1"/>
</dbReference>
<evidence type="ECO:0000256" key="6">
    <source>
        <dbReference type="PROSITE-ProRule" id="PRU01240"/>
    </source>
</evidence>
<dbReference type="NCBIfam" id="TIGR03501">
    <property type="entry name" value="GlyGly_CTERM"/>
    <property type="match status" value="1"/>
</dbReference>
<evidence type="ECO:0000256" key="5">
    <source>
        <dbReference type="ARBA" id="ARBA00022825"/>
    </source>
</evidence>
<evidence type="ECO:0000313" key="10">
    <source>
        <dbReference type="Proteomes" id="UP000704611"/>
    </source>
</evidence>
<dbReference type="PROSITE" id="PS00136">
    <property type="entry name" value="SUBTILASE_ASP"/>
    <property type="match status" value="1"/>
</dbReference>
<dbReference type="RefSeq" id="WP_217671313.1">
    <property type="nucleotide sequence ID" value="NZ_JAHRID010000010.1"/>
</dbReference>
<dbReference type="PROSITE" id="PS51892">
    <property type="entry name" value="SUBTILASE"/>
    <property type="match status" value="1"/>
</dbReference>
<reference evidence="9 10" key="1">
    <citation type="submission" date="2021-06" db="EMBL/GenBank/DDBJ databases">
        <title>Rheinheimera indica sp. nov., isolated from deep-sea sediment.</title>
        <authorList>
            <person name="Wang Z."/>
            <person name="Zhang X.-Y."/>
        </authorList>
    </citation>
    <scope>NUCLEOTIDE SEQUENCE [LARGE SCALE GENOMIC DNA]</scope>
    <source>
        <strain evidence="9 10">SM2107</strain>
    </source>
</reference>
<feature type="active site" description="Charge relay system" evidence="6">
    <location>
        <position position="546"/>
    </location>
</feature>
<dbReference type="InterPro" id="IPR023827">
    <property type="entry name" value="Peptidase_S8_Asp-AS"/>
</dbReference>
<feature type="domain" description="Cadherin" evidence="8">
    <location>
        <begin position="1033"/>
        <end position="1135"/>
    </location>
</feature>
<evidence type="ECO:0000256" key="7">
    <source>
        <dbReference type="SAM" id="SignalP"/>
    </source>
</evidence>
<keyword evidence="1" id="KW-0964">Secreted</keyword>
<dbReference type="PANTHER" id="PTHR43806:SF11">
    <property type="entry name" value="CEREVISIN-RELATED"/>
    <property type="match status" value="1"/>
</dbReference>
<dbReference type="EMBL" id="JAHRID010000010">
    <property type="protein sequence ID" value="MBV2130887.1"/>
    <property type="molecule type" value="Genomic_DNA"/>
</dbReference>
<dbReference type="Pfam" id="PF00082">
    <property type="entry name" value="Peptidase_S8"/>
    <property type="match status" value="1"/>
</dbReference>
<dbReference type="Proteomes" id="UP000704611">
    <property type="component" value="Unassembled WGS sequence"/>
</dbReference>
<dbReference type="InterPro" id="IPR002126">
    <property type="entry name" value="Cadherin-like_dom"/>
</dbReference>
<feature type="signal peptide" evidence="7">
    <location>
        <begin position="1"/>
        <end position="20"/>
    </location>
</feature>
<proteinExistence type="inferred from homology"/>
<keyword evidence="3 7" id="KW-0732">Signal</keyword>
<comment type="caution">
    <text evidence="9">The sequence shown here is derived from an EMBL/GenBank/DDBJ whole genome shotgun (WGS) entry which is preliminary data.</text>
</comment>
<evidence type="ECO:0000256" key="1">
    <source>
        <dbReference type="ARBA" id="ARBA00022512"/>
    </source>
</evidence>
<evidence type="ECO:0000256" key="4">
    <source>
        <dbReference type="ARBA" id="ARBA00022801"/>
    </source>
</evidence>
<evidence type="ECO:0000259" key="8">
    <source>
        <dbReference type="PROSITE" id="PS50268"/>
    </source>
</evidence>
<dbReference type="PROSITE" id="PS50268">
    <property type="entry name" value="CADHERIN_2"/>
    <property type="match status" value="1"/>
</dbReference>
<sequence length="1247" mass="129470">MNKALLATAVSLALSGYAQAGITKIKPAGQQSVHELFGDVTVSLAEQTPSAWYVLLKAPAASYALQGENFNQAQAQQLTLEAETVQQRVSQVLFNLNPDAKVLTKTTKLAVGMVITADTATLQALKQNALVVDIMPVYDSELHVADSAEYIKAAQTVLSGKATGAGVKVAILDSGVDFTHAAFGGEGTPEAYAAAFADQTAPQWPQGQIKGGFDFVGNDPNPIDPINDGIGVNGGGHGTSVAHSVTGIAPGVDLYAYKICTRSCPGANQIAALEAAMDPNGDGNLADRVDVINMSLGGEFGSTSTISGTQFLIQRASDLGVNMVISAGNDGNVPFRVGGPSTTPNALSVGAMSHPTSAVGVFSSSAIDGETVEMVSAGFNPTFDFSFTSTDTPLVLVPGEYTACDPLAEDADLTGKAVLLSRGTCPFSQKVLNAQARGAAFVIIANSNPGEAPIVAGGDGTGITIPTVMITKEVGDAIRAMLLEETEVSYAITSEARSGADAVAGFSSRGPSMDGLLKPEITAPGVNIMVADVGTGDGLAPATGTSFSGPITAGAVALLREALPERNAAEIKATLMNSANLNVFMDAPDINPDAAVAPISLIGAGLVDVEKAVNLPVAAWVHEPAFDTRQAALSFGLQTLTAVSSMTKTVTLKNFSMQERTYELSVEDRFADKTATGATSWEHPAAVTVPAGQSVQFDVTLTIDPSKLPAFGLVNQLTWTDVGIADALSRAEFDGALVFNDTNTDSEHDLHMVYHVIPKPSAQLTLASEMVSEELVTTLTNTGVVPVEPVASALVATSPMNSAVMPQHDIATITLNVDEAAWCSTGYAFYPTFHLAGGINHLLQGNYALDLDIDGDGILDYTMNTLLVTRLGTAYAAFPGGMVSFNTRFGELSGALGDVYHFAGGKQVTLESCFEDIGLTADDIGSDIVVRFRTNANSYSLSSANTADQLVSLVRVELTPEISLSSEPMPEANITAQNEDETAVDTTVEMLAPGEKAYVVRDANDNRSFVMLSAQAEAVAIADFSSAVAEPVVVAEQVMMVSENAANGTVVGQVAATSDFRTVITEIVTLASSSSAFSINSNGEVVVANSAALDYEAGMMEVTFEVAAIDANGSISEPATVTVMVNNVPDEQPDVTVNVTTPQLLIGSAAGTVLGNVDVVVNEADATLVSVTTNNPLFTVDNGQLKLARMPVKSDVRMHTITIAATDSAGMRGTTNVQVTVNKGSSGSFGIFALLLLPLAWLRRRTN</sequence>
<dbReference type="InterPro" id="IPR000209">
    <property type="entry name" value="Peptidase_S8/S53_dom"/>
</dbReference>
<feature type="active site" description="Charge relay system" evidence="6">
    <location>
        <position position="173"/>
    </location>
</feature>
<keyword evidence="5 6" id="KW-0720">Serine protease</keyword>
<dbReference type="PROSITE" id="PS00138">
    <property type="entry name" value="SUBTILASE_SER"/>
    <property type="match status" value="1"/>
</dbReference>
<evidence type="ECO:0000313" key="9">
    <source>
        <dbReference type="EMBL" id="MBV2130887.1"/>
    </source>
</evidence>
<keyword evidence="10" id="KW-1185">Reference proteome</keyword>
<keyword evidence="2 6" id="KW-0645">Protease</keyword>
<dbReference type="PANTHER" id="PTHR43806">
    <property type="entry name" value="PEPTIDASE S8"/>
    <property type="match status" value="1"/>
</dbReference>
<comment type="similarity">
    <text evidence="6">Belongs to the peptidase S8 family.</text>
</comment>
<dbReference type="InterPro" id="IPR050131">
    <property type="entry name" value="Peptidase_S8_subtilisin-like"/>
</dbReference>
<gene>
    <name evidence="9" type="ORF">KQY15_17450</name>
</gene>
<dbReference type="InterPro" id="IPR003137">
    <property type="entry name" value="PA_domain"/>
</dbReference>
<dbReference type="InterPro" id="IPR023828">
    <property type="entry name" value="Peptidase_S8_Ser-AS"/>
</dbReference>
<keyword evidence="4 6" id="KW-0378">Hydrolase</keyword>
<dbReference type="CDD" id="cd11304">
    <property type="entry name" value="Cadherin_repeat"/>
    <property type="match status" value="1"/>
</dbReference>
<keyword evidence="1" id="KW-0134">Cell wall</keyword>
<dbReference type="InterPro" id="IPR020008">
    <property type="entry name" value="GlyGly_CTERM"/>
</dbReference>
<organism evidence="9 10">
    <name type="scientific">Arsukibacterium indicum</name>
    <dbReference type="NCBI Taxonomy" id="2848612"/>
    <lineage>
        <taxon>Bacteria</taxon>
        <taxon>Pseudomonadati</taxon>
        <taxon>Pseudomonadota</taxon>
        <taxon>Gammaproteobacteria</taxon>
        <taxon>Chromatiales</taxon>
        <taxon>Chromatiaceae</taxon>
        <taxon>Arsukibacterium</taxon>
    </lineage>
</organism>
<evidence type="ECO:0000256" key="3">
    <source>
        <dbReference type="ARBA" id="ARBA00022729"/>
    </source>
</evidence>
<feature type="active site" description="Charge relay system" evidence="6">
    <location>
        <position position="237"/>
    </location>
</feature>
<evidence type="ECO:0000256" key="2">
    <source>
        <dbReference type="ARBA" id="ARBA00022670"/>
    </source>
</evidence>
<name>A0ABS6MPX8_9GAMM</name>